<comment type="caution">
    <text evidence="1">The sequence shown here is derived from an EMBL/GenBank/DDBJ whole genome shotgun (WGS) entry which is preliminary data.</text>
</comment>
<gene>
    <name evidence="1" type="ORF">PLXY2_LOCUS5873</name>
</gene>
<keyword evidence="2" id="KW-1185">Reference proteome</keyword>
<reference evidence="1" key="1">
    <citation type="submission" date="2020-11" db="EMBL/GenBank/DDBJ databases">
        <authorList>
            <person name="Whiteford S."/>
        </authorList>
    </citation>
    <scope>NUCLEOTIDE SEQUENCE</scope>
</reference>
<protein>
    <submittedName>
        <fullName evidence="1">(diamondback moth) hypothetical protein</fullName>
    </submittedName>
</protein>
<dbReference type="AlphaFoldDB" id="A0A8S4EJU1"/>
<evidence type="ECO:0000313" key="2">
    <source>
        <dbReference type="Proteomes" id="UP000653454"/>
    </source>
</evidence>
<sequence length="68" mass="7510">MARSHKLFAVPPSRTNLYRCSPVARALHLLGSLLAEAPECDVFVDRMSSLMNVCKGMLERSMKVSAIC</sequence>
<organism evidence="1 2">
    <name type="scientific">Plutella xylostella</name>
    <name type="common">Diamondback moth</name>
    <name type="synonym">Plutella maculipennis</name>
    <dbReference type="NCBI Taxonomy" id="51655"/>
    <lineage>
        <taxon>Eukaryota</taxon>
        <taxon>Metazoa</taxon>
        <taxon>Ecdysozoa</taxon>
        <taxon>Arthropoda</taxon>
        <taxon>Hexapoda</taxon>
        <taxon>Insecta</taxon>
        <taxon>Pterygota</taxon>
        <taxon>Neoptera</taxon>
        <taxon>Endopterygota</taxon>
        <taxon>Lepidoptera</taxon>
        <taxon>Glossata</taxon>
        <taxon>Ditrysia</taxon>
        <taxon>Yponomeutoidea</taxon>
        <taxon>Plutellidae</taxon>
        <taxon>Plutella</taxon>
    </lineage>
</organism>
<proteinExistence type="predicted"/>
<evidence type="ECO:0000313" key="1">
    <source>
        <dbReference type="EMBL" id="CAG9115915.1"/>
    </source>
</evidence>
<dbReference type="Proteomes" id="UP000653454">
    <property type="component" value="Unassembled WGS sequence"/>
</dbReference>
<accession>A0A8S4EJU1</accession>
<dbReference type="EMBL" id="CAJHNJ030000017">
    <property type="protein sequence ID" value="CAG9115915.1"/>
    <property type="molecule type" value="Genomic_DNA"/>
</dbReference>
<name>A0A8S4EJU1_PLUXY</name>